<accession>A0A1F5Y100</accession>
<reference evidence="2 3" key="1">
    <citation type="journal article" date="2016" name="Nat. Commun.">
        <title>Thousands of microbial genomes shed light on interconnected biogeochemical processes in an aquifer system.</title>
        <authorList>
            <person name="Anantharaman K."/>
            <person name="Brown C.T."/>
            <person name="Hug L.A."/>
            <person name="Sharon I."/>
            <person name="Castelle C.J."/>
            <person name="Probst A.J."/>
            <person name="Thomas B.C."/>
            <person name="Singh A."/>
            <person name="Wilkins M.J."/>
            <person name="Karaoz U."/>
            <person name="Brodie E.L."/>
            <person name="Williams K.H."/>
            <person name="Hubbard S.S."/>
            <person name="Banfield J.F."/>
        </authorList>
    </citation>
    <scope>NUCLEOTIDE SEQUENCE [LARGE SCALE GENOMIC DNA]</scope>
</reference>
<proteinExistence type="predicted"/>
<keyword evidence="1" id="KW-0472">Membrane</keyword>
<evidence type="ECO:0000256" key="1">
    <source>
        <dbReference type="SAM" id="Phobius"/>
    </source>
</evidence>
<dbReference type="Proteomes" id="UP000178894">
    <property type="component" value="Unassembled WGS sequence"/>
</dbReference>
<name>A0A1F5Y100_9BACT</name>
<feature type="transmembrane region" description="Helical" evidence="1">
    <location>
        <begin position="6"/>
        <end position="24"/>
    </location>
</feature>
<organism evidence="2 3">
    <name type="scientific">Candidatus Giovannonibacteria bacterium RIFCSPLOWO2_12_FULL_44_15</name>
    <dbReference type="NCBI Taxonomy" id="1798364"/>
    <lineage>
        <taxon>Bacteria</taxon>
        <taxon>Candidatus Giovannoniibacteriota</taxon>
    </lineage>
</organism>
<dbReference type="InterPro" id="IPR008972">
    <property type="entry name" value="Cupredoxin"/>
</dbReference>
<dbReference type="EMBL" id="MFIQ01000007">
    <property type="protein sequence ID" value="OGF93726.1"/>
    <property type="molecule type" value="Genomic_DNA"/>
</dbReference>
<comment type="caution">
    <text evidence="2">The sequence shown here is derived from an EMBL/GenBank/DDBJ whole genome shotgun (WGS) entry which is preliminary data.</text>
</comment>
<keyword evidence="1" id="KW-0812">Transmembrane</keyword>
<evidence type="ECO:0000313" key="3">
    <source>
        <dbReference type="Proteomes" id="UP000178894"/>
    </source>
</evidence>
<gene>
    <name evidence="2" type="ORF">A3G54_02170</name>
</gene>
<keyword evidence="1" id="KW-1133">Transmembrane helix</keyword>
<dbReference type="Gene3D" id="2.60.40.420">
    <property type="entry name" value="Cupredoxins - blue copper proteins"/>
    <property type="match status" value="1"/>
</dbReference>
<evidence type="ECO:0008006" key="4">
    <source>
        <dbReference type="Google" id="ProtNLM"/>
    </source>
</evidence>
<dbReference type="AlphaFoldDB" id="A0A1F5Y100"/>
<protein>
    <recommendedName>
        <fullName evidence="4">EfeO-type cupredoxin-like domain-containing protein</fullName>
    </recommendedName>
</protein>
<evidence type="ECO:0000313" key="2">
    <source>
        <dbReference type="EMBL" id="OGF93726.1"/>
    </source>
</evidence>
<dbReference type="STRING" id="1798364.A3G54_02170"/>
<sequence>MKATVISIIAAGLLILGAVFYASYKNGSEINLPEDNVSIVDGKQIIEIGAKGGYSPKVSVAKAGIPTILRVQTRGTFDCSSALTIPSIGYRAILTPSGITEIELPAQKSGSTLQGLCSMGMYNFQVRFD</sequence>